<dbReference type="EMBL" id="MBTA01000004">
    <property type="protein sequence ID" value="RKD18675.1"/>
    <property type="molecule type" value="Genomic_DNA"/>
</dbReference>
<feature type="signal peptide" evidence="1">
    <location>
        <begin position="1"/>
        <end position="25"/>
    </location>
</feature>
<dbReference type="OrthoDB" id="1424215at2"/>
<dbReference type="RefSeq" id="WP_120180854.1">
    <property type="nucleotide sequence ID" value="NZ_MBTA01000004.1"/>
</dbReference>
<keyword evidence="3" id="KW-1185">Reference proteome</keyword>
<dbReference type="Proteomes" id="UP000283433">
    <property type="component" value="Unassembled WGS sequence"/>
</dbReference>
<dbReference type="AlphaFoldDB" id="A0A419SA29"/>
<gene>
    <name evidence="2" type="ORF">BCY91_15185</name>
</gene>
<accession>A0A419SA29</accession>
<comment type="caution">
    <text evidence="2">The sequence shown here is derived from an EMBL/GenBank/DDBJ whole genome shotgun (WGS) entry which is preliminary data.</text>
</comment>
<keyword evidence="1" id="KW-0732">Signal</keyword>
<evidence type="ECO:0000313" key="3">
    <source>
        <dbReference type="Proteomes" id="UP000283433"/>
    </source>
</evidence>
<name>A0A419SA29_9SPHI</name>
<organism evidence="2 3">
    <name type="scientific">Pelobium manganitolerans</name>
    <dbReference type="NCBI Taxonomy" id="1842495"/>
    <lineage>
        <taxon>Bacteria</taxon>
        <taxon>Pseudomonadati</taxon>
        <taxon>Bacteroidota</taxon>
        <taxon>Sphingobacteriia</taxon>
        <taxon>Sphingobacteriales</taxon>
        <taxon>Sphingobacteriaceae</taxon>
        <taxon>Pelobium</taxon>
    </lineage>
</organism>
<protein>
    <submittedName>
        <fullName evidence="2">Uncharacterized protein</fullName>
    </submittedName>
</protein>
<dbReference type="PROSITE" id="PS51257">
    <property type="entry name" value="PROKAR_LIPOPROTEIN"/>
    <property type="match status" value="1"/>
</dbReference>
<evidence type="ECO:0000313" key="2">
    <source>
        <dbReference type="EMBL" id="RKD18675.1"/>
    </source>
</evidence>
<evidence type="ECO:0000256" key="1">
    <source>
        <dbReference type="SAM" id="SignalP"/>
    </source>
</evidence>
<reference evidence="2 3" key="1">
    <citation type="submission" date="2016-07" db="EMBL/GenBank/DDBJ databases">
        <title>Genome of Pelobium manganitolerans.</title>
        <authorList>
            <person name="Wu S."/>
            <person name="Wang G."/>
        </authorList>
    </citation>
    <scope>NUCLEOTIDE SEQUENCE [LARGE SCALE GENOMIC DNA]</scope>
    <source>
        <strain evidence="2 3">YS-25</strain>
    </source>
</reference>
<proteinExistence type="predicted"/>
<sequence>MKTKNKWYTASIVFALLLSTSIFSACNNNDDDVVVKSKNIVEIVGSDPNFSFLETAVLLNVSTIGDIKRHQNRRLQVSASVAKDLVGFIVSRAKVKSFKCHMNEAAAK</sequence>
<feature type="chain" id="PRO_5018997332" evidence="1">
    <location>
        <begin position="26"/>
        <end position="108"/>
    </location>
</feature>